<sequence length="70" mass="7338">MAKTNAPPMRWVKSSYSTQNGGACVEWAPEHAPTTGVVPVRDSKRPTGPVLMLSGDAFAGLVALARSAEL</sequence>
<protein>
    <submittedName>
        <fullName evidence="2">DUF397 domain-containing protein</fullName>
    </submittedName>
</protein>
<dbReference type="RefSeq" id="WP_153524570.1">
    <property type="nucleotide sequence ID" value="NZ_JBEPDZ010000002.1"/>
</dbReference>
<reference evidence="2 3" key="1">
    <citation type="submission" date="2019-05" db="EMBL/GenBank/DDBJ databases">
        <title>Comparative genomics and metabolomics analyses of clavulanic acid producing Streptomyces species provides insight into specialized metabolism and evolution of beta-lactam biosynthetic gene clusters.</title>
        <authorList>
            <person name="Moore M.A."/>
            <person name="Cruz-Morales P."/>
            <person name="Barona Gomez F."/>
            <person name="Kapil T."/>
        </authorList>
    </citation>
    <scope>NUCLEOTIDE SEQUENCE [LARGE SCALE GENOMIC DNA]</scope>
    <source>
        <strain evidence="2 3">NRRL 5741</strain>
    </source>
</reference>
<dbReference type="Proteomes" id="UP000419138">
    <property type="component" value="Unassembled WGS sequence"/>
</dbReference>
<evidence type="ECO:0000259" key="1">
    <source>
        <dbReference type="Pfam" id="PF04149"/>
    </source>
</evidence>
<comment type="caution">
    <text evidence="2">The sequence shown here is derived from an EMBL/GenBank/DDBJ whole genome shotgun (WGS) entry which is preliminary data.</text>
</comment>
<dbReference type="OrthoDB" id="4570646at2"/>
<keyword evidence="3" id="KW-1185">Reference proteome</keyword>
<name>A0A646KLT5_STRJU</name>
<dbReference type="Pfam" id="PF04149">
    <property type="entry name" value="DUF397"/>
    <property type="match status" value="1"/>
</dbReference>
<proteinExistence type="predicted"/>
<evidence type="ECO:0000313" key="2">
    <source>
        <dbReference type="EMBL" id="MQT02997.1"/>
    </source>
</evidence>
<dbReference type="InterPro" id="IPR007278">
    <property type="entry name" value="DUF397"/>
</dbReference>
<dbReference type="AlphaFoldDB" id="A0A646KLT5"/>
<accession>A0A646KLT5</accession>
<gene>
    <name evidence="2" type="ORF">FF041_23255</name>
</gene>
<dbReference type="EMBL" id="VCLA01000160">
    <property type="protein sequence ID" value="MQT02997.1"/>
    <property type="molecule type" value="Genomic_DNA"/>
</dbReference>
<evidence type="ECO:0000313" key="3">
    <source>
        <dbReference type="Proteomes" id="UP000419138"/>
    </source>
</evidence>
<feature type="domain" description="DUF397" evidence="1">
    <location>
        <begin position="10"/>
        <end position="65"/>
    </location>
</feature>
<organism evidence="2 3">
    <name type="scientific">Streptomyces jumonjinensis</name>
    <dbReference type="NCBI Taxonomy" id="1945"/>
    <lineage>
        <taxon>Bacteria</taxon>
        <taxon>Bacillati</taxon>
        <taxon>Actinomycetota</taxon>
        <taxon>Actinomycetes</taxon>
        <taxon>Kitasatosporales</taxon>
        <taxon>Streptomycetaceae</taxon>
        <taxon>Streptomyces</taxon>
    </lineage>
</organism>